<dbReference type="InterPro" id="IPR015943">
    <property type="entry name" value="WD40/YVTN_repeat-like_dom_sf"/>
</dbReference>
<evidence type="ECO:0000259" key="6">
    <source>
        <dbReference type="Pfam" id="PF25171"/>
    </source>
</evidence>
<sequence length="943" mass="105651">MSEKTGSRILYPFKIVGLVCGDKRLRLNQLGADTFLTVPVGKSFQVYNARHLHMIMASPQLTKPISSLEVCQEWTLTAVDGDVLKWRRFSIVATLKGEHGPIATMCSIGQYLVTVSSDGYMCVWNWKTEELIRTINLGQKFSPSFILHPYTYLNKVLVGSTTGKLQLWNIRTGSLIMDFRGYTSGITFMEQTPSVDVVAIGLADGTIDVLNLKYDETVFRFQQSAAVTALSFFTNMEKAPIMISGSAAGHICIWDIKERKLRYEMDHAHEGAVYSLQFIPGRYEFVSGAGDNALCIWSVDEIDHSPRVLKSREGHVQSSVQIRFYGYNSMIAREDSGDGLSLNLLSAGLDRRFRNFHVIREQLSVELSQAFYAKRAKMGYVVDSHKHLPVIVDFAYSEGRDRDWANVVTCHTNTVEAYTWKYLDKAMSDKVLIPPEAVNKPDNHAMCCDVANQGETVVVGYRRGDICVYNIQSGLYRGSLPHEAKKGFILREGLNGFVGTGAQEEGKGKHTEAVLCVGIDLLNQRVVSVARDNSVHFWNLPDRTLIGELKLPGEAVRACYNRSTDFLAVALQSGEVLVVDCGARAVIRRFADSHAPASSLCFNDQARWLLAADAAKQLRVYDVPNNRLIDWVEFDRAVLSVAISYNDEFIATTHEGVVGVYIWANNSYYSDVLFDKVPTEPVFIDRPTETRPEPRVVPEVQSVPTGAEVRLAASVAQGTVEMTHGPRSKWATLSQLELIKERNKPVEPPKEPEKAPFFLTTTPGLTPEFVNKEAKEEAKEEGSRFVKRADVLEVENELQRMLREASEGRKGDAVMEVEDEQDVETLFGAYYPVLLHFRKATVASVDADLNMLCMGEFDEVGKKALVNLFKFLRLGLKSQVDYEMIQALLDRTLQLYGSLIPSIPKLKPVLEDMQAVQEVGWRHMQGLIQESLCLVELFSNIQL</sequence>
<organism evidence="7 8">
    <name type="scientific">Blastocystis sp. subtype 1 (strain ATCC 50177 / NandII)</name>
    <dbReference type="NCBI Taxonomy" id="478820"/>
    <lineage>
        <taxon>Eukaryota</taxon>
        <taxon>Sar</taxon>
        <taxon>Stramenopiles</taxon>
        <taxon>Bigyra</taxon>
        <taxon>Opalozoa</taxon>
        <taxon>Opalinata</taxon>
        <taxon>Blastocystidae</taxon>
        <taxon>Blastocystis</taxon>
    </lineage>
</organism>
<dbReference type="Pfam" id="PF25171">
    <property type="entry name" value="Beta-prop_WDR36-Utp21_1st"/>
    <property type="match status" value="1"/>
</dbReference>
<dbReference type="GO" id="GO:0032040">
    <property type="term" value="C:small-subunit processome"/>
    <property type="evidence" value="ECO:0007669"/>
    <property type="project" value="InterPro"/>
</dbReference>
<keyword evidence="1 3" id="KW-0853">WD repeat</keyword>
<dbReference type="PROSITE" id="PS50294">
    <property type="entry name" value="WD_REPEATS_REGION"/>
    <property type="match status" value="1"/>
</dbReference>
<evidence type="ECO:0000256" key="2">
    <source>
        <dbReference type="ARBA" id="ARBA00022737"/>
    </source>
</evidence>
<dbReference type="Gene3D" id="2.130.10.10">
    <property type="entry name" value="YVTN repeat-like/Quinoprotein amine dehydrogenase"/>
    <property type="match status" value="2"/>
</dbReference>
<evidence type="ECO:0000259" key="5">
    <source>
        <dbReference type="Pfam" id="PF04192"/>
    </source>
</evidence>
<keyword evidence="8" id="KW-1185">Reference proteome</keyword>
<dbReference type="InterPro" id="IPR019775">
    <property type="entry name" value="WD40_repeat_CS"/>
</dbReference>
<dbReference type="AlphaFoldDB" id="A0A196S725"/>
<dbReference type="InterPro" id="IPR007319">
    <property type="entry name" value="WDR36/Utp21_C"/>
</dbReference>
<dbReference type="Pfam" id="PF04192">
    <property type="entry name" value="Utp21"/>
    <property type="match status" value="1"/>
</dbReference>
<reference evidence="7 8" key="1">
    <citation type="submission" date="2016-05" db="EMBL/GenBank/DDBJ databases">
        <title>Nuclear genome of Blastocystis sp. subtype 1 NandII.</title>
        <authorList>
            <person name="Gentekaki E."/>
            <person name="Curtis B."/>
            <person name="Stairs C."/>
            <person name="Eme L."/>
            <person name="Herman E."/>
            <person name="Klimes V."/>
            <person name="Arias M.C."/>
            <person name="Elias M."/>
            <person name="Hilliou F."/>
            <person name="Klute M."/>
            <person name="Malik S.-B."/>
            <person name="Pightling A."/>
            <person name="Rachubinski R."/>
            <person name="Salas D."/>
            <person name="Schlacht A."/>
            <person name="Suga H."/>
            <person name="Archibald J."/>
            <person name="Ball S.G."/>
            <person name="Clark G."/>
            <person name="Dacks J."/>
            <person name="Van Der Giezen M."/>
            <person name="Tsaousis A."/>
            <person name="Roger A."/>
        </authorList>
    </citation>
    <scope>NUCLEOTIDE SEQUENCE [LARGE SCALE GENOMIC DNA]</scope>
    <source>
        <strain evidence="8">ATCC 50177 / NandII</strain>
    </source>
</reference>
<dbReference type="InterPro" id="IPR059157">
    <property type="entry name" value="WDR36-Utp21_N"/>
</dbReference>
<feature type="repeat" description="WD" evidence="3">
    <location>
        <begin position="507"/>
        <end position="548"/>
    </location>
</feature>
<dbReference type="SUPFAM" id="SSF50978">
    <property type="entry name" value="WD40 repeat-like"/>
    <property type="match status" value="1"/>
</dbReference>
<dbReference type="InterPro" id="IPR036322">
    <property type="entry name" value="WD40_repeat_dom_sf"/>
</dbReference>
<dbReference type="InterPro" id="IPR001680">
    <property type="entry name" value="WD40_rpt"/>
</dbReference>
<evidence type="ECO:0000256" key="4">
    <source>
        <dbReference type="SAM" id="MobiDB-lite"/>
    </source>
</evidence>
<proteinExistence type="predicted"/>
<dbReference type="OrthoDB" id="10250769at2759"/>
<feature type="domain" description="WDR36/Utp21 N-terminal" evidence="6">
    <location>
        <begin position="37"/>
        <end position="300"/>
    </location>
</feature>
<evidence type="ECO:0000256" key="3">
    <source>
        <dbReference type="PROSITE-ProRule" id="PRU00221"/>
    </source>
</evidence>
<dbReference type="PANTHER" id="PTHR22840">
    <property type="entry name" value="WD REPEAT-CONTAINING PROTEIN 36"/>
    <property type="match status" value="1"/>
</dbReference>
<evidence type="ECO:0000256" key="1">
    <source>
        <dbReference type="ARBA" id="ARBA00022574"/>
    </source>
</evidence>
<feature type="region of interest" description="Disordered" evidence="4">
    <location>
        <begin position="743"/>
        <end position="762"/>
    </location>
</feature>
<gene>
    <name evidence="7" type="ORF">AV274_6485</name>
</gene>
<feature type="repeat" description="WD" evidence="3">
    <location>
        <begin position="266"/>
        <end position="300"/>
    </location>
</feature>
<dbReference type="PROSITE" id="PS50082">
    <property type="entry name" value="WD_REPEATS_2"/>
    <property type="match status" value="2"/>
</dbReference>
<dbReference type="Proteomes" id="UP000078348">
    <property type="component" value="Unassembled WGS sequence"/>
</dbReference>
<accession>A0A196S725</accession>
<dbReference type="GO" id="GO:0034388">
    <property type="term" value="C:Pwp2p-containing subcomplex of 90S preribosome"/>
    <property type="evidence" value="ECO:0007669"/>
    <property type="project" value="TreeGrafter"/>
</dbReference>
<dbReference type="EMBL" id="LXWW01000577">
    <property type="protein sequence ID" value="OAO11872.1"/>
    <property type="molecule type" value="Genomic_DNA"/>
</dbReference>
<protein>
    <submittedName>
        <fullName evidence="7">Transducin/WD40 domain-containing protein</fullName>
    </submittedName>
</protein>
<feature type="compositionally biased region" description="Basic and acidic residues" evidence="4">
    <location>
        <begin position="743"/>
        <end position="754"/>
    </location>
</feature>
<dbReference type="GO" id="GO:0006364">
    <property type="term" value="P:rRNA processing"/>
    <property type="evidence" value="ECO:0007669"/>
    <property type="project" value="InterPro"/>
</dbReference>
<name>A0A196S725_BLAHN</name>
<dbReference type="Pfam" id="PF25168">
    <property type="entry name" value="Beta-prop_WDR36-Utp21_2nd"/>
    <property type="match status" value="1"/>
</dbReference>
<dbReference type="PANTHER" id="PTHR22840:SF12">
    <property type="entry name" value="WD REPEAT-CONTAINING PROTEIN 36"/>
    <property type="match status" value="1"/>
</dbReference>
<evidence type="ECO:0000313" key="7">
    <source>
        <dbReference type="EMBL" id="OAO11872.1"/>
    </source>
</evidence>
<comment type="caution">
    <text evidence="7">The sequence shown here is derived from an EMBL/GenBank/DDBJ whole genome shotgun (WGS) entry which is preliminary data.</text>
</comment>
<feature type="domain" description="WDR36/Utp21 C-terminal" evidence="5">
    <location>
        <begin position="722"/>
        <end position="937"/>
    </location>
</feature>
<dbReference type="SMART" id="SM00320">
    <property type="entry name" value="WD40"/>
    <property type="match status" value="10"/>
</dbReference>
<evidence type="ECO:0000313" key="8">
    <source>
        <dbReference type="Proteomes" id="UP000078348"/>
    </source>
</evidence>
<dbReference type="STRING" id="478820.A0A196S725"/>
<dbReference type="PROSITE" id="PS00678">
    <property type="entry name" value="WD_REPEATS_1"/>
    <property type="match status" value="1"/>
</dbReference>
<keyword evidence="2" id="KW-0677">Repeat</keyword>